<protein>
    <submittedName>
        <fullName evidence="2">Uncharacterized protein</fullName>
    </submittedName>
</protein>
<feature type="transmembrane region" description="Helical" evidence="1">
    <location>
        <begin position="30"/>
        <end position="50"/>
    </location>
</feature>
<organism evidence="2 3">
    <name type="scientific">Carya illinoinensis</name>
    <name type="common">Pecan</name>
    <dbReference type="NCBI Taxonomy" id="32201"/>
    <lineage>
        <taxon>Eukaryota</taxon>
        <taxon>Viridiplantae</taxon>
        <taxon>Streptophyta</taxon>
        <taxon>Embryophyta</taxon>
        <taxon>Tracheophyta</taxon>
        <taxon>Spermatophyta</taxon>
        <taxon>Magnoliopsida</taxon>
        <taxon>eudicotyledons</taxon>
        <taxon>Gunneridae</taxon>
        <taxon>Pentapetalae</taxon>
        <taxon>rosids</taxon>
        <taxon>fabids</taxon>
        <taxon>Fagales</taxon>
        <taxon>Juglandaceae</taxon>
        <taxon>Carya</taxon>
    </lineage>
</organism>
<evidence type="ECO:0000313" key="3">
    <source>
        <dbReference type="Proteomes" id="UP000811246"/>
    </source>
</evidence>
<sequence>MPYTNLKRAHEDLQNRIDILRKRVEVSPKYLFIFIFAKFLLLLSCDVSMFDEGSFIDAIMLHDGEV</sequence>
<evidence type="ECO:0000256" key="1">
    <source>
        <dbReference type="SAM" id="Phobius"/>
    </source>
</evidence>
<accession>A0A922JBR6</accession>
<keyword evidence="1" id="KW-1133">Transmembrane helix</keyword>
<gene>
    <name evidence="2" type="ORF">I3842_08G147400</name>
</gene>
<reference evidence="2" key="1">
    <citation type="submission" date="2021-01" db="EMBL/GenBank/DDBJ databases">
        <authorList>
            <person name="Lovell J.T."/>
            <person name="Bentley N."/>
            <person name="Bhattarai G."/>
            <person name="Jenkins J.W."/>
            <person name="Sreedasyam A."/>
            <person name="Alarcon Y."/>
            <person name="Bock C."/>
            <person name="Boston L."/>
            <person name="Carlson J."/>
            <person name="Cervantes K."/>
            <person name="Clermont K."/>
            <person name="Krom N."/>
            <person name="Kubenka K."/>
            <person name="Mamidi S."/>
            <person name="Mattison C."/>
            <person name="Monteros M."/>
            <person name="Pisani C."/>
            <person name="Plott C."/>
            <person name="Rajasekar S."/>
            <person name="Rhein H.S."/>
            <person name="Rohla C."/>
            <person name="Song M."/>
            <person name="Hilaire R.S."/>
            <person name="Shu S."/>
            <person name="Wells L."/>
            <person name="Wang X."/>
            <person name="Webber J."/>
            <person name="Heerema R.J."/>
            <person name="Klein P."/>
            <person name="Conner P."/>
            <person name="Grauke L."/>
            <person name="Grimwood J."/>
            <person name="Schmutz J."/>
            <person name="Randall J.J."/>
        </authorList>
    </citation>
    <scope>NUCLEOTIDE SEQUENCE</scope>
    <source>
        <tissue evidence="2">Leaf</tissue>
    </source>
</reference>
<comment type="caution">
    <text evidence="2">The sequence shown here is derived from an EMBL/GenBank/DDBJ whole genome shotgun (WGS) entry which is preliminary data.</text>
</comment>
<evidence type="ECO:0000313" key="2">
    <source>
        <dbReference type="EMBL" id="KAG6701093.1"/>
    </source>
</evidence>
<dbReference type="EMBL" id="CM031832">
    <property type="protein sequence ID" value="KAG6701093.1"/>
    <property type="molecule type" value="Genomic_DNA"/>
</dbReference>
<proteinExistence type="predicted"/>
<keyword evidence="1" id="KW-0472">Membrane</keyword>
<dbReference type="AlphaFoldDB" id="A0A922JBR6"/>
<dbReference type="Proteomes" id="UP000811246">
    <property type="component" value="Chromosome 8"/>
</dbReference>
<name>A0A922JBR6_CARIL</name>
<keyword evidence="1" id="KW-0812">Transmembrane</keyword>